<name>A0A3L6DWQ9_MAIZE</name>
<organism evidence="2">
    <name type="scientific">Zea mays</name>
    <name type="common">Maize</name>
    <dbReference type="NCBI Taxonomy" id="4577"/>
    <lineage>
        <taxon>Eukaryota</taxon>
        <taxon>Viridiplantae</taxon>
        <taxon>Streptophyta</taxon>
        <taxon>Embryophyta</taxon>
        <taxon>Tracheophyta</taxon>
        <taxon>Spermatophyta</taxon>
        <taxon>Magnoliopsida</taxon>
        <taxon>Liliopsida</taxon>
        <taxon>Poales</taxon>
        <taxon>Poaceae</taxon>
        <taxon>PACMAD clade</taxon>
        <taxon>Panicoideae</taxon>
        <taxon>Andropogonodae</taxon>
        <taxon>Andropogoneae</taxon>
        <taxon>Tripsacinae</taxon>
        <taxon>Zea</taxon>
    </lineage>
</organism>
<dbReference type="AlphaFoldDB" id="A0A3L6DWQ9"/>
<evidence type="ECO:0000256" key="1">
    <source>
        <dbReference type="SAM" id="MobiDB-lite"/>
    </source>
</evidence>
<feature type="region of interest" description="Disordered" evidence="1">
    <location>
        <begin position="123"/>
        <end position="143"/>
    </location>
</feature>
<evidence type="ECO:0000313" key="2">
    <source>
        <dbReference type="EMBL" id="PWZ12051.1"/>
    </source>
</evidence>
<comment type="caution">
    <text evidence="2">The sequence shown here is derived from an EMBL/GenBank/DDBJ whole genome shotgun (WGS) entry which is preliminary data.</text>
</comment>
<dbReference type="Proteomes" id="UP000251960">
    <property type="component" value="Chromosome 8"/>
</dbReference>
<reference evidence="2" key="1">
    <citation type="journal article" date="2018" name="Nat. Genet.">
        <title>Extensive intraspecific gene order and gene structural variations between Mo17 and other maize genomes.</title>
        <authorList>
            <person name="Sun S."/>
            <person name="Zhou Y."/>
            <person name="Chen J."/>
            <person name="Shi J."/>
            <person name="Zhao H."/>
            <person name="Zhao H."/>
            <person name="Song W."/>
            <person name="Zhang M."/>
            <person name="Cui Y."/>
            <person name="Dong X."/>
            <person name="Liu H."/>
            <person name="Ma X."/>
            <person name="Jiao Y."/>
            <person name="Wang B."/>
            <person name="Wei X."/>
            <person name="Stein J.C."/>
            <person name="Glaubitz J.C."/>
            <person name="Lu F."/>
            <person name="Yu G."/>
            <person name="Liang C."/>
            <person name="Fengler K."/>
            <person name="Li B."/>
            <person name="Rafalski A."/>
            <person name="Schnable P.S."/>
            <person name="Ware D.H."/>
            <person name="Buckler E.S."/>
            <person name="Lai J."/>
        </authorList>
    </citation>
    <scope>NUCLEOTIDE SEQUENCE [LARGE SCALE GENOMIC DNA]</scope>
    <source>
        <tissue evidence="2">Seedling</tissue>
    </source>
</reference>
<gene>
    <name evidence="2" type="ORF">Zm00014a_019658</name>
</gene>
<sequence length="143" mass="15006">MAPCAPCSLARGLCSGRRQRVLGATARRPGARRGGAATRCPGVAYQRCQLDLAVCSHGVACARPDFWSSPWSAAARVPSAAACITRPRPSRLTVCATVLGMGTRNCPDAAYVRHAQPLSAVAQRSGAQPRCVRRGSSRPPRPA</sequence>
<proteinExistence type="predicted"/>
<protein>
    <submittedName>
        <fullName evidence="2">Uncharacterized protein</fullName>
    </submittedName>
</protein>
<dbReference type="EMBL" id="NCVQ01000009">
    <property type="protein sequence ID" value="PWZ12051.1"/>
    <property type="molecule type" value="Genomic_DNA"/>
</dbReference>
<accession>A0A3L6DWQ9</accession>